<accession>A0A4Q7V5T9</accession>
<sequence>MNSDRRPAAPTAVIDTNTVLDWLLFDEPSAAPIAAAVETGTLRWLACNSMRTECEHVLSRSEIARWQPDPARVAQAWDRFAAMRPTPTPGPTWPRCTDPDDQVFIDLAIAERATWLVTRDRALLKLRRRAAHFGVQVVRPPEWRLLPAG</sequence>
<dbReference type="RefSeq" id="WP_130434738.1">
    <property type="nucleotide sequence ID" value="NZ_SHKP01000010.1"/>
</dbReference>
<proteinExistence type="predicted"/>
<dbReference type="OrthoDB" id="9802272at2"/>
<dbReference type="SUPFAM" id="SSF88723">
    <property type="entry name" value="PIN domain-like"/>
    <property type="match status" value="1"/>
</dbReference>
<reference evidence="2 3" key="1">
    <citation type="submission" date="2019-02" db="EMBL/GenBank/DDBJ databases">
        <title>Genomic Encyclopedia of Type Strains, Phase IV (KMG-IV): sequencing the most valuable type-strain genomes for metagenomic binning, comparative biology and taxonomic classification.</title>
        <authorList>
            <person name="Goeker M."/>
        </authorList>
    </citation>
    <scope>NUCLEOTIDE SEQUENCE [LARGE SCALE GENOMIC DNA]</scope>
    <source>
        <strain evidence="2 3">DSM 19570</strain>
    </source>
</reference>
<dbReference type="Proteomes" id="UP000293671">
    <property type="component" value="Unassembled WGS sequence"/>
</dbReference>
<dbReference type="PANTHER" id="PTHR34610">
    <property type="entry name" value="SSL7007 PROTEIN"/>
    <property type="match status" value="1"/>
</dbReference>
<dbReference type="InterPro" id="IPR029060">
    <property type="entry name" value="PIN-like_dom_sf"/>
</dbReference>
<name>A0A4Q7V5T9_9BURK</name>
<keyword evidence="3" id="KW-1185">Reference proteome</keyword>
<dbReference type="AlphaFoldDB" id="A0A4Q7V5T9"/>
<dbReference type="InterPro" id="IPR002716">
    <property type="entry name" value="PIN_dom"/>
</dbReference>
<organism evidence="2 3">
    <name type="scientific">Rivibacter subsaxonicus</name>
    <dbReference type="NCBI Taxonomy" id="457575"/>
    <lineage>
        <taxon>Bacteria</taxon>
        <taxon>Pseudomonadati</taxon>
        <taxon>Pseudomonadota</taxon>
        <taxon>Betaproteobacteria</taxon>
        <taxon>Burkholderiales</taxon>
        <taxon>Rivibacter</taxon>
    </lineage>
</organism>
<dbReference type="Pfam" id="PF13470">
    <property type="entry name" value="PIN_3"/>
    <property type="match status" value="1"/>
</dbReference>
<evidence type="ECO:0000313" key="2">
    <source>
        <dbReference type="EMBL" id="RZT91921.1"/>
    </source>
</evidence>
<comment type="caution">
    <text evidence="2">The sequence shown here is derived from an EMBL/GenBank/DDBJ whole genome shotgun (WGS) entry which is preliminary data.</text>
</comment>
<dbReference type="InterPro" id="IPR002850">
    <property type="entry name" value="PIN_toxin-like"/>
</dbReference>
<dbReference type="PANTHER" id="PTHR34610:SF3">
    <property type="entry name" value="SSL7007 PROTEIN"/>
    <property type="match status" value="1"/>
</dbReference>
<gene>
    <name evidence="2" type="ORF">EV670_3597</name>
</gene>
<evidence type="ECO:0000259" key="1">
    <source>
        <dbReference type="Pfam" id="PF13470"/>
    </source>
</evidence>
<protein>
    <submittedName>
        <fullName evidence="2">Putative PIN family toxin of toxin-antitoxin system</fullName>
    </submittedName>
</protein>
<feature type="domain" description="PIN" evidence="1">
    <location>
        <begin position="12"/>
        <end position="122"/>
    </location>
</feature>
<evidence type="ECO:0000313" key="3">
    <source>
        <dbReference type="Proteomes" id="UP000293671"/>
    </source>
</evidence>
<dbReference type="EMBL" id="SHKP01000010">
    <property type="protein sequence ID" value="RZT91921.1"/>
    <property type="molecule type" value="Genomic_DNA"/>
</dbReference>